<name>A0A813F3H8_POLGL</name>
<keyword evidence="1" id="KW-0472">Membrane</keyword>
<feature type="transmembrane region" description="Helical" evidence="1">
    <location>
        <begin position="96"/>
        <end position="118"/>
    </location>
</feature>
<evidence type="ECO:0000313" key="2">
    <source>
        <dbReference type="EMBL" id="CAE8605946.1"/>
    </source>
</evidence>
<evidence type="ECO:0000256" key="1">
    <source>
        <dbReference type="SAM" id="Phobius"/>
    </source>
</evidence>
<sequence>MWVRRCWKISGAIDGRSPNWLHPAREFEAMCFTSKVCRNWAIHALPPRSLLRSLSLRALLAPRRGCCAWLFGCWVVGAVVVIVVAAAAAAAFVVSVAVVVVVVVVFVGGGLLMPSFVFGGC</sequence>
<proteinExistence type="predicted"/>
<feature type="transmembrane region" description="Helical" evidence="1">
    <location>
        <begin position="67"/>
        <end position="90"/>
    </location>
</feature>
<keyword evidence="3" id="KW-1185">Reference proteome</keyword>
<dbReference type="Proteomes" id="UP000654075">
    <property type="component" value="Unassembled WGS sequence"/>
</dbReference>
<dbReference type="AlphaFoldDB" id="A0A813F3H8"/>
<protein>
    <recommendedName>
        <fullName evidence="4">Transmembrane protein</fullName>
    </recommendedName>
</protein>
<comment type="caution">
    <text evidence="2">The sequence shown here is derived from an EMBL/GenBank/DDBJ whole genome shotgun (WGS) entry which is preliminary data.</text>
</comment>
<evidence type="ECO:0008006" key="4">
    <source>
        <dbReference type="Google" id="ProtNLM"/>
    </source>
</evidence>
<dbReference type="EMBL" id="CAJNNV010018475">
    <property type="protein sequence ID" value="CAE8605946.1"/>
    <property type="molecule type" value="Genomic_DNA"/>
</dbReference>
<reference evidence="2" key="1">
    <citation type="submission" date="2021-02" db="EMBL/GenBank/DDBJ databases">
        <authorList>
            <person name="Dougan E. K."/>
            <person name="Rhodes N."/>
            <person name="Thang M."/>
            <person name="Chan C."/>
        </authorList>
    </citation>
    <scope>NUCLEOTIDE SEQUENCE</scope>
</reference>
<accession>A0A813F3H8</accession>
<organism evidence="2 3">
    <name type="scientific">Polarella glacialis</name>
    <name type="common">Dinoflagellate</name>
    <dbReference type="NCBI Taxonomy" id="89957"/>
    <lineage>
        <taxon>Eukaryota</taxon>
        <taxon>Sar</taxon>
        <taxon>Alveolata</taxon>
        <taxon>Dinophyceae</taxon>
        <taxon>Suessiales</taxon>
        <taxon>Suessiaceae</taxon>
        <taxon>Polarella</taxon>
    </lineage>
</organism>
<evidence type="ECO:0000313" key="3">
    <source>
        <dbReference type="Proteomes" id="UP000654075"/>
    </source>
</evidence>
<keyword evidence="1" id="KW-0812">Transmembrane</keyword>
<gene>
    <name evidence="2" type="ORF">PGLA1383_LOCUS23986</name>
</gene>
<keyword evidence="1" id="KW-1133">Transmembrane helix</keyword>